<dbReference type="RefSeq" id="WP_156417381.1">
    <property type="nucleotide sequence ID" value="NZ_CABKVM010000018.1"/>
</dbReference>
<protein>
    <submittedName>
        <fullName evidence="2">Uncharacterized protein</fullName>
    </submittedName>
</protein>
<feature type="region of interest" description="Disordered" evidence="1">
    <location>
        <begin position="1"/>
        <end position="51"/>
    </location>
</feature>
<sequence>MGRIVGYLVPKKPAEKKQEAEKPVMDTTAVDTTVVESPAPGKSKKKVQDDA</sequence>
<dbReference type="AlphaFoldDB" id="A0A4R1QV44"/>
<proteinExistence type="predicted"/>
<evidence type="ECO:0000313" key="2">
    <source>
        <dbReference type="EMBL" id="TCL56435.1"/>
    </source>
</evidence>
<evidence type="ECO:0000313" key="3">
    <source>
        <dbReference type="Proteomes" id="UP000295184"/>
    </source>
</evidence>
<evidence type="ECO:0000256" key="1">
    <source>
        <dbReference type="SAM" id="MobiDB-lite"/>
    </source>
</evidence>
<comment type="caution">
    <text evidence="2">The sequence shown here is derived from an EMBL/GenBank/DDBJ whole genome shotgun (WGS) entry which is preliminary data.</text>
</comment>
<organism evidence="2 3">
    <name type="scientific">Allofournierella massiliensis</name>
    <dbReference type="NCBI Taxonomy" id="1650663"/>
    <lineage>
        <taxon>Bacteria</taxon>
        <taxon>Bacillati</taxon>
        <taxon>Bacillota</taxon>
        <taxon>Clostridia</taxon>
        <taxon>Eubacteriales</taxon>
        <taxon>Oscillospiraceae</taxon>
        <taxon>Allofournierella</taxon>
    </lineage>
</organism>
<feature type="compositionally biased region" description="Basic and acidic residues" evidence="1">
    <location>
        <begin position="12"/>
        <end position="24"/>
    </location>
</feature>
<gene>
    <name evidence="2" type="ORF">EDD77_113101</name>
</gene>
<dbReference type="STRING" id="1650663.GCA_001486665_02620"/>
<name>A0A4R1QV44_9FIRM</name>
<accession>A0A4R1QV44</accession>
<dbReference type="EMBL" id="SLUM01000013">
    <property type="protein sequence ID" value="TCL56435.1"/>
    <property type="molecule type" value="Genomic_DNA"/>
</dbReference>
<feature type="compositionally biased region" description="Low complexity" evidence="1">
    <location>
        <begin position="25"/>
        <end position="35"/>
    </location>
</feature>
<dbReference type="Proteomes" id="UP000295184">
    <property type="component" value="Unassembled WGS sequence"/>
</dbReference>
<reference evidence="2 3" key="1">
    <citation type="submission" date="2019-03" db="EMBL/GenBank/DDBJ databases">
        <title>Genomic Encyclopedia of Type Strains, Phase IV (KMG-IV): sequencing the most valuable type-strain genomes for metagenomic binning, comparative biology and taxonomic classification.</title>
        <authorList>
            <person name="Goeker M."/>
        </authorList>
    </citation>
    <scope>NUCLEOTIDE SEQUENCE [LARGE SCALE GENOMIC DNA]</scope>
    <source>
        <strain evidence="2 3">DSM 100451</strain>
    </source>
</reference>